<dbReference type="InterPro" id="IPR011006">
    <property type="entry name" value="CheY-like_superfamily"/>
</dbReference>
<evidence type="ECO:0000259" key="3">
    <source>
        <dbReference type="PROSITE" id="PS50110"/>
    </source>
</evidence>
<dbReference type="Gene3D" id="3.40.50.2300">
    <property type="match status" value="1"/>
</dbReference>
<dbReference type="Pfam" id="PF00072">
    <property type="entry name" value="Response_reg"/>
    <property type="match status" value="1"/>
</dbReference>
<dbReference type="AlphaFoldDB" id="A0A1X7DMJ3"/>
<evidence type="ECO:0000256" key="2">
    <source>
        <dbReference type="PROSITE-ProRule" id="PRU00169"/>
    </source>
</evidence>
<dbReference type="STRING" id="286727.SAMN02982917_0704"/>
<protein>
    <submittedName>
        <fullName evidence="4">Response regulator receiver domain-containing protein</fullName>
    </submittedName>
</protein>
<dbReference type="Proteomes" id="UP000192936">
    <property type="component" value="Unassembled WGS sequence"/>
</dbReference>
<dbReference type="SUPFAM" id="SSF52172">
    <property type="entry name" value="CheY-like"/>
    <property type="match status" value="1"/>
</dbReference>
<proteinExistence type="predicted"/>
<sequence>MSNAPLIAVVDDDEAIREALDDLLRSVGFRCRSFVSAEDFLTHFPAGTDRGGIACIILDVRMPGLSGLEMQERLNADGGGHPPILFMTSYADETTRARAIGGGARDVLGKPVDAHILIASLNSAIAAR</sequence>
<feature type="domain" description="Response regulatory" evidence="3">
    <location>
        <begin position="6"/>
        <end position="125"/>
    </location>
</feature>
<dbReference type="PANTHER" id="PTHR44591">
    <property type="entry name" value="STRESS RESPONSE REGULATOR PROTEIN 1"/>
    <property type="match status" value="1"/>
</dbReference>
<dbReference type="PROSITE" id="PS50110">
    <property type="entry name" value="RESPONSE_REGULATORY"/>
    <property type="match status" value="1"/>
</dbReference>
<evidence type="ECO:0000256" key="1">
    <source>
        <dbReference type="ARBA" id="ARBA00022553"/>
    </source>
</evidence>
<dbReference type="SMART" id="SM00448">
    <property type="entry name" value="REC"/>
    <property type="match status" value="1"/>
</dbReference>
<accession>A0A1X7DMJ3</accession>
<dbReference type="InterPro" id="IPR050595">
    <property type="entry name" value="Bact_response_regulator"/>
</dbReference>
<dbReference type="PANTHER" id="PTHR44591:SF25">
    <property type="entry name" value="CHEMOTAXIS TWO-COMPONENT RESPONSE REGULATOR"/>
    <property type="match status" value="1"/>
</dbReference>
<organism evidence="4 5">
    <name type="scientific">Azospirillum oryzae</name>
    <dbReference type="NCBI Taxonomy" id="286727"/>
    <lineage>
        <taxon>Bacteria</taxon>
        <taxon>Pseudomonadati</taxon>
        <taxon>Pseudomonadota</taxon>
        <taxon>Alphaproteobacteria</taxon>
        <taxon>Rhodospirillales</taxon>
        <taxon>Azospirillaceae</taxon>
        <taxon>Azospirillum</taxon>
    </lineage>
</organism>
<reference evidence="4 5" key="1">
    <citation type="submission" date="2017-04" db="EMBL/GenBank/DDBJ databases">
        <authorList>
            <person name="Afonso C.L."/>
            <person name="Miller P.J."/>
            <person name="Scott M.A."/>
            <person name="Spackman E."/>
            <person name="Goraichik I."/>
            <person name="Dimitrov K.M."/>
            <person name="Suarez D.L."/>
            <person name="Swayne D.E."/>
        </authorList>
    </citation>
    <scope>NUCLEOTIDE SEQUENCE [LARGE SCALE GENOMIC DNA]</scope>
    <source>
        <strain evidence="4 5">A2P</strain>
    </source>
</reference>
<keyword evidence="1 2" id="KW-0597">Phosphoprotein</keyword>
<name>A0A1X7DMJ3_9PROT</name>
<dbReference type="InterPro" id="IPR001789">
    <property type="entry name" value="Sig_transdc_resp-reg_receiver"/>
</dbReference>
<feature type="modified residue" description="4-aspartylphosphate" evidence="2">
    <location>
        <position position="59"/>
    </location>
</feature>
<dbReference type="RefSeq" id="WP_085082313.1">
    <property type="nucleotide sequence ID" value="NZ_FXAK01000001.1"/>
</dbReference>
<dbReference type="GO" id="GO:0000160">
    <property type="term" value="P:phosphorelay signal transduction system"/>
    <property type="evidence" value="ECO:0007669"/>
    <property type="project" value="InterPro"/>
</dbReference>
<gene>
    <name evidence="4" type="ORF">SAMN02982917_0704</name>
</gene>
<evidence type="ECO:0000313" key="4">
    <source>
        <dbReference type="EMBL" id="SMF18166.1"/>
    </source>
</evidence>
<dbReference type="EMBL" id="FXAK01000001">
    <property type="protein sequence ID" value="SMF18166.1"/>
    <property type="molecule type" value="Genomic_DNA"/>
</dbReference>
<evidence type="ECO:0000313" key="5">
    <source>
        <dbReference type="Proteomes" id="UP000192936"/>
    </source>
</evidence>